<evidence type="ECO:0000313" key="10">
    <source>
        <dbReference type="Proteomes" id="UP000469523"/>
    </source>
</evidence>
<dbReference type="AlphaFoldDB" id="A0A6N7XM08"/>
<dbReference type="SUPFAM" id="SSF82649">
    <property type="entry name" value="SufE/NifU"/>
    <property type="match status" value="1"/>
</dbReference>
<protein>
    <recommendedName>
        <fullName evidence="3">lipoate--protein ligase</fullName>
        <ecNumber evidence="3">6.3.1.20</ecNumber>
    </recommendedName>
</protein>
<evidence type="ECO:0000256" key="3">
    <source>
        <dbReference type="ARBA" id="ARBA00012367"/>
    </source>
</evidence>
<dbReference type="PANTHER" id="PTHR12561">
    <property type="entry name" value="LIPOATE-PROTEIN LIGASE"/>
    <property type="match status" value="1"/>
</dbReference>
<dbReference type="CDD" id="cd16443">
    <property type="entry name" value="LplA"/>
    <property type="match status" value="1"/>
</dbReference>
<dbReference type="EC" id="6.3.1.20" evidence="3"/>
<dbReference type="UniPathway" id="UPA00537">
    <property type="reaction ID" value="UER00594"/>
</dbReference>
<evidence type="ECO:0000256" key="6">
    <source>
        <dbReference type="ARBA" id="ARBA00022840"/>
    </source>
</evidence>
<keyword evidence="4 9" id="KW-0436">Ligase</keyword>
<dbReference type="FunFam" id="3.30.930.10:FF:000072">
    <property type="entry name" value="Lipoate--protein ligase"/>
    <property type="match status" value="1"/>
</dbReference>
<evidence type="ECO:0000256" key="7">
    <source>
        <dbReference type="ARBA" id="ARBA00048037"/>
    </source>
</evidence>
<keyword evidence="5" id="KW-0547">Nucleotide-binding</keyword>
<accession>A0A6N7XM08</accession>
<gene>
    <name evidence="9" type="ORF">FYJ83_14035</name>
</gene>
<dbReference type="Proteomes" id="UP000469523">
    <property type="component" value="Unassembled WGS sequence"/>
</dbReference>
<organism evidence="9 10">
    <name type="scientific">Tissierella pigra</name>
    <dbReference type="NCBI Taxonomy" id="2607614"/>
    <lineage>
        <taxon>Bacteria</taxon>
        <taxon>Bacillati</taxon>
        <taxon>Bacillota</taxon>
        <taxon>Tissierellia</taxon>
        <taxon>Tissierellales</taxon>
        <taxon>Tissierellaceae</taxon>
        <taxon>Tissierella</taxon>
    </lineage>
</organism>
<dbReference type="SUPFAM" id="SSF55681">
    <property type="entry name" value="Class II aaRS and biotin synthetases"/>
    <property type="match status" value="1"/>
</dbReference>
<dbReference type="InterPro" id="IPR004562">
    <property type="entry name" value="LipoylTrfase_LipoateP_Ligase"/>
</dbReference>
<keyword evidence="10" id="KW-1185">Reference proteome</keyword>
<evidence type="ECO:0000313" key="9">
    <source>
        <dbReference type="EMBL" id="MSU02576.1"/>
    </source>
</evidence>
<dbReference type="RefSeq" id="WP_154441575.1">
    <property type="nucleotide sequence ID" value="NZ_JAHLPJ010000001.1"/>
</dbReference>
<keyword evidence="6" id="KW-0067">ATP-binding</keyword>
<dbReference type="GO" id="GO:0017118">
    <property type="term" value="F:lipoyltransferase activity"/>
    <property type="evidence" value="ECO:0007669"/>
    <property type="project" value="TreeGrafter"/>
</dbReference>
<dbReference type="PANTHER" id="PTHR12561:SF3">
    <property type="entry name" value="LIPOYLTRANSFERASE 1, MITOCHONDRIAL"/>
    <property type="match status" value="1"/>
</dbReference>
<dbReference type="PROSITE" id="PS51733">
    <property type="entry name" value="BPL_LPL_CATALYTIC"/>
    <property type="match status" value="1"/>
</dbReference>
<dbReference type="GO" id="GO:0005737">
    <property type="term" value="C:cytoplasm"/>
    <property type="evidence" value="ECO:0007669"/>
    <property type="project" value="TreeGrafter"/>
</dbReference>
<evidence type="ECO:0000256" key="5">
    <source>
        <dbReference type="ARBA" id="ARBA00022741"/>
    </source>
</evidence>
<dbReference type="GO" id="GO:0005524">
    <property type="term" value="F:ATP binding"/>
    <property type="evidence" value="ECO:0007669"/>
    <property type="project" value="UniProtKB-KW"/>
</dbReference>
<dbReference type="EMBL" id="VUNQ01000036">
    <property type="protein sequence ID" value="MSU02576.1"/>
    <property type="molecule type" value="Genomic_DNA"/>
</dbReference>
<evidence type="ECO:0000256" key="2">
    <source>
        <dbReference type="ARBA" id="ARBA00005124"/>
    </source>
</evidence>
<dbReference type="GO" id="GO:0009249">
    <property type="term" value="P:protein lipoylation"/>
    <property type="evidence" value="ECO:0007669"/>
    <property type="project" value="InterPro"/>
</dbReference>
<dbReference type="Pfam" id="PF10437">
    <property type="entry name" value="Lip_prot_lig_C"/>
    <property type="match status" value="1"/>
</dbReference>
<sequence length="330" mass="38381">MKYLVNNSNDPRYNLAFEEYCFKSLDLKEDYVILWINGPAIIVGKNQNTIEEVNQDYVDENGIKVVRRVTGGGAVYHDLGNLNFSIISMSTGAEKIDFKKYNIPIVKSLEKLGINCELSGRNDITIDEKKFSGIAQSVWKQRVLNHGTLLFDTELDVLSKALNVKQDKIESKGVKSVKSRVTNIKPYLEEDIDIFKFRDVLLKNIFAMEGLEPEEYKLSQEDLDNIQKLFEEKYSTWEWNYGESPKSNYKNYKRFPFGSIDIRFNVVNGLIEEIKIYGDFFGTEDVKLLEDKLNKVRYDKKEVQNVIKDQPLQKYFGNISEEEFINLMFQ</sequence>
<dbReference type="NCBIfam" id="TIGR00545">
    <property type="entry name" value="lipoyltrans"/>
    <property type="match status" value="1"/>
</dbReference>
<feature type="domain" description="BPL/LPL catalytic" evidence="8">
    <location>
        <begin position="26"/>
        <end position="213"/>
    </location>
</feature>
<reference evidence="9 10" key="1">
    <citation type="submission" date="2019-09" db="EMBL/GenBank/DDBJ databases">
        <title>In-depth cultivation of the pig gut microbiome towards novel bacterial diversity and tailored functional studies.</title>
        <authorList>
            <person name="Wylensek D."/>
            <person name="Hitch T.C.A."/>
            <person name="Clavel T."/>
        </authorList>
    </citation>
    <scope>NUCLEOTIDE SEQUENCE [LARGE SCALE GENOMIC DNA]</scope>
    <source>
        <strain evidence="9 10">WCA3-693-APC-4?</strain>
    </source>
</reference>
<evidence type="ECO:0000259" key="8">
    <source>
        <dbReference type="PROSITE" id="PS51733"/>
    </source>
</evidence>
<evidence type="ECO:0000256" key="4">
    <source>
        <dbReference type="ARBA" id="ARBA00022598"/>
    </source>
</evidence>
<comment type="pathway">
    <text evidence="1">Protein modification; protein lipoylation via exogenous pathway; protein N(6)-(lipoyl)lysine from lipoate: step 2/2.</text>
</comment>
<comment type="caution">
    <text evidence="9">The sequence shown here is derived from an EMBL/GenBank/DDBJ whole genome shotgun (WGS) entry which is preliminary data.</text>
</comment>
<dbReference type="Gene3D" id="3.30.930.10">
    <property type="entry name" value="Bira Bifunctional Protein, Domain 2"/>
    <property type="match status" value="1"/>
</dbReference>
<dbReference type="InterPro" id="IPR019491">
    <property type="entry name" value="Lipoate_protein_ligase_C"/>
</dbReference>
<name>A0A6N7XM08_9FIRM</name>
<proteinExistence type="predicted"/>
<dbReference type="InterPro" id="IPR004143">
    <property type="entry name" value="BPL_LPL_catalytic"/>
</dbReference>
<dbReference type="Gene3D" id="3.30.390.50">
    <property type="entry name" value="CO dehydrogenase flavoprotein, C-terminal domain"/>
    <property type="match status" value="1"/>
</dbReference>
<comment type="pathway">
    <text evidence="2">Protein modification; protein lipoylation via exogenous pathway; protein N(6)-(lipoyl)lysine from lipoate: step 1/2.</text>
</comment>
<comment type="catalytic activity">
    <reaction evidence="7">
        <text>L-lysyl-[lipoyl-carrier protein] + (R)-lipoate + ATP = N(6)-[(R)-lipoyl]-L-lysyl-[lipoyl-carrier protein] + AMP + diphosphate + H(+)</text>
        <dbReference type="Rhea" id="RHEA:49288"/>
        <dbReference type="Rhea" id="RHEA-COMP:10500"/>
        <dbReference type="Rhea" id="RHEA-COMP:10502"/>
        <dbReference type="ChEBI" id="CHEBI:15378"/>
        <dbReference type="ChEBI" id="CHEBI:29969"/>
        <dbReference type="ChEBI" id="CHEBI:30616"/>
        <dbReference type="ChEBI" id="CHEBI:33019"/>
        <dbReference type="ChEBI" id="CHEBI:83088"/>
        <dbReference type="ChEBI" id="CHEBI:83099"/>
        <dbReference type="ChEBI" id="CHEBI:456215"/>
        <dbReference type="EC" id="6.3.1.20"/>
    </reaction>
</comment>
<dbReference type="InterPro" id="IPR045864">
    <property type="entry name" value="aa-tRNA-synth_II/BPL/LPL"/>
</dbReference>
<dbReference type="GO" id="GO:0016979">
    <property type="term" value="F:lipoate-protein ligase activity"/>
    <property type="evidence" value="ECO:0007669"/>
    <property type="project" value="UniProtKB-EC"/>
</dbReference>
<evidence type="ECO:0000256" key="1">
    <source>
        <dbReference type="ARBA" id="ARBA00005085"/>
    </source>
</evidence>
<dbReference type="Pfam" id="PF21948">
    <property type="entry name" value="LplA-B_cat"/>
    <property type="match status" value="1"/>
</dbReference>